<dbReference type="KEGG" id="fsn:GS03_02489"/>
<gene>
    <name evidence="4" type="ORF">GS03_02489</name>
</gene>
<dbReference type="EMBL" id="CP038810">
    <property type="protein sequence ID" value="QBZ98977.1"/>
    <property type="molecule type" value="Genomic_DNA"/>
</dbReference>
<keyword evidence="2" id="KW-0732">Signal</keyword>
<evidence type="ECO:0000256" key="2">
    <source>
        <dbReference type="SAM" id="SignalP"/>
    </source>
</evidence>
<evidence type="ECO:0000313" key="4">
    <source>
        <dbReference type="EMBL" id="QBZ98977.1"/>
    </source>
</evidence>
<evidence type="ECO:0000313" key="5">
    <source>
        <dbReference type="Proteomes" id="UP000296862"/>
    </source>
</evidence>
<feature type="domain" description="Peptidase S74" evidence="3">
    <location>
        <begin position="668"/>
        <end position="790"/>
    </location>
</feature>
<proteinExistence type="predicted"/>
<dbReference type="OrthoDB" id="9765957at2"/>
<feature type="signal peptide" evidence="2">
    <location>
        <begin position="1"/>
        <end position="21"/>
    </location>
</feature>
<evidence type="ECO:0000259" key="3">
    <source>
        <dbReference type="PROSITE" id="PS51688"/>
    </source>
</evidence>
<dbReference type="Pfam" id="PF13884">
    <property type="entry name" value="Peptidase_S74"/>
    <property type="match status" value="1"/>
</dbReference>
<reference evidence="4 5" key="1">
    <citation type="submission" date="2019-04" db="EMBL/GenBank/DDBJ databases">
        <title>Flavobacterium sp. GS03.</title>
        <authorList>
            <person name="Kim H."/>
        </authorList>
    </citation>
    <scope>NUCLEOTIDE SEQUENCE [LARGE SCALE GENOMIC DNA]</scope>
    <source>
        <strain evidence="4 5">GS03</strain>
    </source>
</reference>
<name>A0A4P7PVE4_9FLAO</name>
<dbReference type="AlphaFoldDB" id="A0A4P7PVE4"/>
<accession>A0A4P7PVE4</accession>
<evidence type="ECO:0000256" key="1">
    <source>
        <dbReference type="SAM" id="Coils"/>
    </source>
</evidence>
<feature type="coiled-coil region" evidence="1">
    <location>
        <begin position="769"/>
        <end position="796"/>
    </location>
</feature>
<dbReference type="PROSITE" id="PS51688">
    <property type="entry name" value="ICA"/>
    <property type="match status" value="1"/>
</dbReference>
<dbReference type="RefSeq" id="WP_136152850.1">
    <property type="nucleotide sequence ID" value="NZ_CP038810.1"/>
</dbReference>
<keyword evidence="5" id="KW-1185">Reference proteome</keyword>
<protein>
    <recommendedName>
        <fullName evidence="3">Peptidase S74 domain-containing protein</fullName>
    </recommendedName>
</protein>
<keyword evidence="1" id="KW-0175">Coiled coil</keyword>
<feature type="chain" id="PRO_5020775941" description="Peptidase S74 domain-containing protein" evidence="2">
    <location>
        <begin position="22"/>
        <end position="796"/>
    </location>
</feature>
<dbReference type="Proteomes" id="UP000296862">
    <property type="component" value="Chromosome"/>
</dbReference>
<sequence length="796" mass="82144">MKKIYSIIAGLFITASVFAQAPQKMSYQAVIRNNGNTLITSTAVGMKISVLQGTSNGTVVYSETQTPNTNANGLVSLEIGSGTPLTGTFEGINWADGPYFIKTETDPTGGSTYTISGTSELLSVPYALFSANGTPGPAGPAGATGPQGPIGLTGPAGATGPQGPQGNPGILLSGTAAGNTPYWDGTSWLVNSNNIFNNGANIGIGTTTPTSKLHVKSTTGNAMRVEGTSNMFVGLYEDGAYRGYLGSFAGNSTDVDFGTGAGNSAGSLHLTVQANPALSIDPNMNVGIGTTTPDSNRLKINIADATTPTGLSIQNDYTGASNKYGINLNVNEVGTGTKYGVYSLMEGTAGDASNVYGSYLNAIPNGTGSAYGNYNYLAPLGTGSRYGTYNWVDAAAASTSTIYGSHQLVNHNGSGTTYGYAADVNKAAGQAGNLYGLNITADNDGTGNSYLLYGNSVGSTTGNEYGVYVTGEDINYFSNKVGIGTNAPSTKLEVVSNNTAASQGVIRGVFTGTNTEAYGVHGVNNNSADYGTGVWGDGGSVGVGGQSIIAGPGDRYGMYAAGNNGNDDNHGIYASGQYGTNTYGIKASGLYGTSNNYGVHATGRFGNNSHGIYATAQYGSNSNYGIYGIATGGEIAYGVYGSGSGGTTTSFGGYFNGTVYTTGLFIASDRKLKTDIVPLNGALTLINRLQPSAYNYNTSAYKQMNLPEGLQYGLIADELQQVIPSAVKKTVQPAEYENHDSQNGKKLSDEVEFNAVNYTAIVPILIAAVKEQQQVIEGMQLQIDELKRLVGELNKK</sequence>
<organism evidence="4 5">
    <name type="scientific">Flavobacterium sangjuense</name>
    <dbReference type="NCBI Taxonomy" id="2518177"/>
    <lineage>
        <taxon>Bacteria</taxon>
        <taxon>Pseudomonadati</taxon>
        <taxon>Bacteroidota</taxon>
        <taxon>Flavobacteriia</taxon>
        <taxon>Flavobacteriales</taxon>
        <taxon>Flavobacteriaceae</taxon>
        <taxon>Flavobacterium</taxon>
    </lineage>
</organism>
<dbReference type="InterPro" id="IPR030392">
    <property type="entry name" value="S74_ICA"/>
</dbReference>